<accession>A0A1H5FSI5</accession>
<dbReference type="RefSeq" id="WP_053973806.1">
    <property type="nucleotide sequence ID" value="NZ_FNUE01000001.1"/>
</dbReference>
<name>A0A1H5FSI5_9FLAO</name>
<evidence type="ECO:0000313" key="3">
    <source>
        <dbReference type="Proteomes" id="UP000183071"/>
    </source>
</evidence>
<dbReference type="Pfam" id="PF04784">
    <property type="entry name" value="DUF547"/>
    <property type="match status" value="1"/>
</dbReference>
<feature type="domain" description="DUF547" evidence="1">
    <location>
        <begin position="60"/>
        <end position="186"/>
    </location>
</feature>
<comment type="caution">
    <text evidence="2">The sequence shown here is derived from an EMBL/GenBank/DDBJ whole genome shotgun (WGS) entry which is preliminary data.</text>
</comment>
<dbReference type="InterPro" id="IPR006869">
    <property type="entry name" value="DUF547"/>
</dbReference>
<dbReference type="PANTHER" id="PTHR34386:SF1">
    <property type="entry name" value="GLUTAREDOXIN-LIKE PROTEIN NRDH"/>
    <property type="match status" value="1"/>
</dbReference>
<dbReference type="PANTHER" id="PTHR34386">
    <property type="entry name" value="GLUTAREDOXIN"/>
    <property type="match status" value="1"/>
</dbReference>
<reference evidence="2 3" key="1">
    <citation type="submission" date="2016-10" db="EMBL/GenBank/DDBJ databases">
        <authorList>
            <person name="Varghese N."/>
            <person name="Submissions S."/>
        </authorList>
    </citation>
    <scope>NUCLEOTIDE SEQUENCE [LARGE SCALE GENOMIC DNA]</scope>
    <source>
        <strain evidence="2 3">DSW-5</strain>
    </source>
</reference>
<keyword evidence="3" id="KW-1185">Reference proteome</keyword>
<dbReference type="InterPro" id="IPR051548">
    <property type="entry name" value="Grx-like_ET"/>
</dbReference>
<evidence type="ECO:0000313" key="2">
    <source>
        <dbReference type="EMBL" id="SEE06379.1"/>
    </source>
</evidence>
<proteinExistence type="predicted"/>
<protein>
    <recommendedName>
        <fullName evidence="1">DUF547 domain-containing protein</fullName>
    </recommendedName>
</protein>
<dbReference type="EMBL" id="FNUE01000001">
    <property type="protein sequence ID" value="SEE06379.1"/>
    <property type="molecule type" value="Genomic_DNA"/>
</dbReference>
<gene>
    <name evidence="2" type="ORF">SAMN05444353_0564</name>
</gene>
<sequence length="254" mass="29763">MKKVLLTIVFFTSLSIVSQNKIIYSDVAQDLLQNIMDKKLYDKEVKILAESTLEDLTSELKTDSQKLAFWINVYNAFIQISLSENPKEYEDRGAFFKKPRVKIAGELLSFDDMEHDIMRKSRVKISWGYLRKYFRPKWERKLRIDGDLEWRIHFALNCGAKSCPPVAIYSSENLSNELDFMTTEYLNEQTSFNEETKTAKSVSLFSWFRADFGGLCGARQILFDYKITPEKPKKLDFKTYDWTLSLGNYRTIPK</sequence>
<evidence type="ECO:0000259" key="1">
    <source>
        <dbReference type="Pfam" id="PF04784"/>
    </source>
</evidence>
<organism evidence="2 3">
    <name type="scientific">Polaribacter dokdonensis DSW-5</name>
    <dbReference type="NCBI Taxonomy" id="1300348"/>
    <lineage>
        <taxon>Bacteria</taxon>
        <taxon>Pseudomonadati</taxon>
        <taxon>Bacteroidota</taxon>
        <taxon>Flavobacteriia</taxon>
        <taxon>Flavobacteriales</taxon>
        <taxon>Flavobacteriaceae</taxon>
    </lineage>
</organism>
<dbReference type="Proteomes" id="UP000183071">
    <property type="component" value="Unassembled WGS sequence"/>
</dbReference>